<name>A0ABW9Z6X4_9FLAO</name>
<dbReference type="Proteomes" id="UP000798602">
    <property type="component" value="Unassembled WGS sequence"/>
</dbReference>
<evidence type="ECO:0000313" key="2">
    <source>
        <dbReference type="EMBL" id="NBL64626.1"/>
    </source>
</evidence>
<comment type="caution">
    <text evidence="2">The sequence shown here is derived from an EMBL/GenBank/DDBJ whole genome shotgun (WGS) entry which is preliminary data.</text>
</comment>
<sequence length="87" mass="10427">MYGLVTFGQNAADFFFEEILRLVNNLSNQYYFHPECRYLPTKSHKYRNIILGSYLIVYRVKTKIEVLRAFHSSHSPKIYHDLKKIQL</sequence>
<keyword evidence="3" id="KW-1185">Reference proteome</keyword>
<keyword evidence="1" id="KW-1277">Toxin-antitoxin system</keyword>
<dbReference type="Pfam" id="PF05016">
    <property type="entry name" value="ParE_toxin"/>
    <property type="match status" value="1"/>
</dbReference>
<evidence type="ECO:0000256" key="1">
    <source>
        <dbReference type="ARBA" id="ARBA00022649"/>
    </source>
</evidence>
<protein>
    <submittedName>
        <fullName evidence="2">Type II toxin-antitoxin system RelE/ParE family toxin</fullName>
    </submittedName>
</protein>
<dbReference type="InterPro" id="IPR035093">
    <property type="entry name" value="RelE/ParE_toxin_dom_sf"/>
</dbReference>
<gene>
    <name evidence="2" type="ORF">GV828_05355</name>
</gene>
<accession>A0ABW9Z6X4</accession>
<dbReference type="Gene3D" id="3.30.2310.20">
    <property type="entry name" value="RelE-like"/>
    <property type="match status" value="1"/>
</dbReference>
<proteinExistence type="predicted"/>
<reference evidence="3" key="1">
    <citation type="submission" date="2020-01" db="EMBL/GenBank/DDBJ databases">
        <title>Sphingomonas sp. strain CSW-10.</title>
        <authorList>
            <person name="Chen W.-M."/>
        </authorList>
    </citation>
    <scope>NUCLEOTIDE SEQUENCE [LARGE SCALE GENOMIC DNA]</scope>
    <source>
        <strain evidence="3">NST-5</strain>
    </source>
</reference>
<organism evidence="2 3">
    <name type="scientific">Flavobacterium ichthyis</name>
    <dbReference type="NCBI Taxonomy" id="2698827"/>
    <lineage>
        <taxon>Bacteria</taxon>
        <taxon>Pseudomonadati</taxon>
        <taxon>Bacteroidota</taxon>
        <taxon>Flavobacteriia</taxon>
        <taxon>Flavobacteriales</taxon>
        <taxon>Flavobacteriaceae</taxon>
        <taxon>Flavobacterium</taxon>
    </lineage>
</organism>
<dbReference type="EMBL" id="JAABLM010000005">
    <property type="protein sequence ID" value="NBL64626.1"/>
    <property type="molecule type" value="Genomic_DNA"/>
</dbReference>
<dbReference type="InterPro" id="IPR007712">
    <property type="entry name" value="RelE/ParE_toxin"/>
</dbReference>
<evidence type="ECO:0000313" key="3">
    <source>
        <dbReference type="Proteomes" id="UP000798602"/>
    </source>
</evidence>